<feature type="region of interest" description="Disordered" evidence="1">
    <location>
        <begin position="161"/>
        <end position="181"/>
    </location>
</feature>
<dbReference type="EMBL" id="CP054143">
    <property type="protein sequence ID" value="QKJ66294.1"/>
    <property type="molecule type" value="Genomic_DNA"/>
</dbReference>
<reference evidence="2 3" key="1">
    <citation type="submission" date="2020-05" db="EMBL/GenBank/DDBJ databases">
        <title>Complete genome sequence of Deefgea sp. D17.</title>
        <authorList>
            <person name="Bae J.-W."/>
            <person name="Han J.E."/>
        </authorList>
    </citation>
    <scope>NUCLEOTIDE SEQUENCE [LARGE SCALE GENOMIC DNA]</scope>
    <source>
        <strain evidence="2 3">D17</strain>
    </source>
</reference>
<keyword evidence="3" id="KW-1185">Reference proteome</keyword>
<accession>A0A6M8SQ92</accession>
<dbReference type="RefSeq" id="WP_173532798.1">
    <property type="nucleotide sequence ID" value="NZ_CP054143.1"/>
</dbReference>
<sequence>MNSLSAFNSAIAAGHTLSRGLNTQPSASSAVAAPAIKSSALQQRVDDLSSATLKMADDLIGKFAKQLFGDQAQGMKIEFDTLSLSAESSFSAMQQSTQSAEQSRQVSAFRLSDASHFNGKGTLTTADGRRFEIEVDIRYQAKVEGVGISQQSMLNNTQQDIPIDSRHKDPAKSPATITADTSDLSRPSINSYFAGTAADLLQRLSSEPVFQPFSLLQQADPAQRSLLGDWSLQVLNLAGGPRYLDLSPHFDRDKTVFEAQA</sequence>
<dbReference type="KEGG" id="dee:HQN60_06015"/>
<evidence type="ECO:0000313" key="3">
    <source>
        <dbReference type="Proteomes" id="UP000504844"/>
    </source>
</evidence>
<organism evidence="2 3">
    <name type="scientific">Deefgea piscis</name>
    <dbReference type="NCBI Taxonomy" id="2739061"/>
    <lineage>
        <taxon>Bacteria</taxon>
        <taxon>Pseudomonadati</taxon>
        <taxon>Pseudomonadota</taxon>
        <taxon>Betaproteobacteria</taxon>
        <taxon>Neisseriales</taxon>
        <taxon>Chitinibacteraceae</taxon>
        <taxon>Deefgea</taxon>
    </lineage>
</organism>
<name>A0A6M8SQ92_9NEIS</name>
<evidence type="ECO:0000256" key="1">
    <source>
        <dbReference type="SAM" id="MobiDB-lite"/>
    </source>
</evidence>
<dbReference type="AlphaFoldDB" id="A0A6M8SQ92"/>
<proteinExistence type="predicted"/>
<evidence type="ECO:0000313" key="2">
    <source>
        <dbReference type="EMBL" id="QKJ66294.1"/>
    </source>
</evidence>
<protein>
    <submittedName>
        <fullName evidence="2">Uncharacterized protein</fullName>
    </submittedName>
</protein>
<gene>
    <name evidence="2" type="ORF">HQN60_06015</name>
</gene>
<dbReference type="Proteomes" id="UP000504844">
    <property type="component" value="Chromosome"/>
</dbReference>